<evidence type="ECO:0000256" key="7">
    <source>
        <dbReference type="ARBA" id="ARBA00022729"/>
    </source>
</evidence>
<dbReference type="PROSITE" id="PS00246">
    <property type="entry name" value="WNT1"/>
    <property type="match status" value="1"/>
</dbReference>
<dbReference type="GO" id="GO:0050793">
    <property type="term" value="P:regulation of developmental process"/>
    <property type="evidence" value="ECO:0007669"/>
    <property type="project" value="UniProtKB-ARBA"/>
</dbReference>
<dbReference type="FunFam" id="3.30.2460.20:FF:000005">
    <property type="entry name" value="Protein Wnt"/>
    <property type="match status" value="1"/>
</dbReference>
<evidence type="ECO:0000256" key="1">
    <source>
        <dbReference type="ARBA" id="ARBA00004498"/>
    </source>
</evidence>
<gene>
    <name evidence="13" type="primary">20213572</name>
    <name evidence="12" type="ORF">HELRODRAFT_63913</name>
</gene>
<dbReference type="SMART" id="SM00097">
    <property type="entry name" value="WNT1"/>
    <property type="match status" value="1"/>
</dbReference>
<dbReference type="GO" id="GO:0016477">
    <property type="term" value="P:cell migration"/>
    <property type="evidence" value="ECO:0007669"/>
    <property type="project" value="UniProtKB-ARBA"/>
</dbReference>
<keyword evidence="3 11" id="KW-0217">Developmental protein</keyword>
<evidence type="ECO:0000256" key="11">
    <source>
        <dbReference type="RuleBase" id="RU003500"/>
    </source>
</evidence>
<evidence type="ECO:0000313" key="14">
    <source>
        <dbReference type="Proteomes" id="UP000015101"/>
    </source>
</evidence>
<dbReference type="GO" id="GO:0005615">
    <property type="term" value="C:extracellular space"/>
    <property type="evidence" value="ECO:0000318"/>
    <property type="project" value="GO_Central"/>
</dbReference>
<dbReference type="KEGG" id="hro:HELRODRAFT_63913"/>
<dbReference type="EnsemblMetazoa" id="HelroT63913">
    <property type="protein sequence ID" value="HelroP63913"/>
    <property type="gene ID" value="HelroG63913"/>
</dbReference>
<comment type="subcellular location">
    <subcellularLocation>
        <location evidence="1 11">Secreted</location>
        <location evidence="1 11">Extracellular space</location>
        <location evidence="1 11">Extracellular matrix</location>
    </subcellularLocation>
</comment>
<dbReference type="GeneID" id="20213572"/>
<dbReference type="InterPro" id="IPR005817">
    <property type="entry name" value="Wnt"/>
</dbReference>
<evidence type="ECO:0000256" key="9">
    <source>
        <dbReference type="ARBA" id="ARBA00023180"/>
    </source>
</evidence>
<dbReference type="CTD" id="20213572"/>
<dbReference type="Gene3D" id="3.30.2460.20">
    <property type="match status" value="1"/>
</dbReference>
<evidence type="ECO:0000256" key="4">
    <source>
        <dbReference type="ARBA" id="ARBA00022525"/>
    </source>
</evidence>
<dbReference type="PANTHER" id="PTHR12027">
    <property type="entry name" value="WNT RELATED"/>
    <property type="match status" value="1"/>
</dbReference>
<keyword evidence="7" id="KW-0732">Signal</keyword>
<evidence type="ECO:0000256" key="3">
    <source>
        <dbReference type="ARBA" id="ARBA00022473"/>
    </source>
</evidence>
<keyword evidence="10" id="KW-0449">Lipoprotein</keyword>
<reference evidence="12 14" key="2">
    <citation type="journal article" date="2013" name="Nature">
        <title>Insights into bilaterian evolution from three spiralian genomes.</title>
        <authorList>
            <person name="Simakov O."/>
            <person name="Marletaz F."/>
            <person name="Cho S.J."/>
            <person name="Edsinger-Gonzales E."/>
            <person name="Havlak P."/>
            <person name="Hellsten U."/>
            <person name="Kuo D.H."/>
            <person name="Larsson T."/>
            <person name="Lv J."/>
            <person name="Arendt D."/>
            <person name="Savage R."/>
            <person name="Osoegawa K."/>
            <person name="de Jong P."/>
            <person name="Grimwood J."/>
            <person name="Chapman J.A."/>
            <person name="Shapiro H."/>
            <person name="Aerts A."/>
            <person name="Otillar R.P."/>
            <person name="Terry A.Y."/>
            <person name="Boore J.L."/>
            <person name="Grigoriev I.V."/>
            <person name="Lindberg D.R."/>
            <person name="Seaver E.C."/>
            <person name="Weisblat D.A."/>
            <person name="Putnam N.H."/>
            <person name="Rokhsar D.S."/>
        </authorList>
    </citation>
    <scope>NUCLEOTIDE SEQUENCE</scope>
</reference>
<dbReference type="GO" id="GO:0030182">
    <property type="term" value="P:neuron differentiation"/>
    <property type="evidence" value="ECO:0000318"/>
    <property type="project" value="GO_Central"/>
</dbReference>
<evidence type="ECO:0000313" key="12">
    <source>
        <dbReference type="EMBL" id="ESO05854.1"/>
    </source>
</evidence>
<dbReference type="InterPro" id="IPR018161">
    <property type="entry name" value="Wnt_CS"/>
</dbReference>
<keyword evidence="5" id="KW-0272">Extracellular matrix</keyword>
<accession>T1FXM4</accession>
<dbReference type="OrthoDB" id="5945655at2759"/>
<evidence type="ECO:0000256" key="10">
    <source>
        <dbReference type="ARBA" id="ARBA00023288"/>
    </source>
</evidence>
<protein>
    <recommendedName>
        <fullName evidence="11">Protein Wnt</fullName>
    </recommendedName>
</protein>
<dbReference type="STRING" id="6412.T1FXM4"/>
<comment type="function">
    <text evidence="11">Ligand for members of the frizzled family of seven transmembrane receptors.</text>
</comment>
<dbReference type="eggNOG" id="KOG3913">
    <property type="taxonomic scope" value="Eukaryota"/>
</dbReference>
<dbReference type="Pfam" id="PF00110">
    <property type="entry name" value="wnt"/>
    <property type="match status" value="1"/>
</dbReference>
<dbReference type="CDD" id="cd13113">
    <property type="entry name" value="Wnt"/>
    <property type="match status" value="1"/>
</dbReference>
<evidence type="ECO:0000313" key="13">
    <source>
        <dbReference type="EnsemblMetazoa" id="HelroP63913"/>
    </source>
</evidence>
<comment type="similarity">
    <text evidence="2 11">Belongs to the Wnt family.</text>
</comment>
<sequence>LYDHPHARLLSKRQNRLILNHHGSLRFVARAARLAVDECARQMAYRRWNCSVVTPLAASSLLFGRSLFGKITNKGRLETSYLQSLTSASLMHSIAQGCSSNMISGCSCGALDHHPNDVEWRWDGCNDNDIFGSEFTREFIDRGEKYRDLKSGVLKHNSRAGRQHVLQNMQKECKCHGMSGTCSLKTCWMKMPSISLVAAILKEKFNGATKVDQGLGNSHHEHEKRRLLPHNPEHKKPTKFDLVYYEDSPTFCDPDPSLGYPGVKGRKCIENSMGMDGCDVMCCGRGYKKVTVREVQKCNCSFVWCCDVTCDYCDVVEERFVCE</sequence>
<dbReference type="RefSeq" id="XP_009015222.1">
    <property type="nucleotide sequence ID" value="XM_009016974.1"/>
</dbReference>
<evidence type="ECO:0000256" key="5">
    <source>
        <dbReference type="ARBA" id="ARBA00022530"/>
    </source>
</evidence>
<reference evidence="13" key="3">
    <citation type="submission" date="2015-06" db="UniProtKB">
        <authorList>
            <consortium name="EnsemblMetazoa"/>
        </authorList>
    </citation>
    <scope>IDENTIFICATION</scope>
</reference>
<dbReference type="HOGENOM" id="CLU_033039_1_1_1"/>
<dbReference type="InParanoid" id="T1FXM4"/>
<keyword evidence="9" id="KW-0325">Glycoprotein</keyword>
<evidence type="ECO:0000256" key="2">
    <source>
        <dbReference type="ARBA" id="ARBA00005683"/>
    </source>
</evidence>
<dbReference type="PANTHER" id="PTHR12027:SF91">
    <property type="entry name" value="PROTO-ONCOGENE WNT-1"/>
    <property type="match status" value="1"/>
</dbReference>
<keyword evidence="14" id="KW-1185">Reference proteome</keyword>
<evidence type="ECO:0000256" key="6">
    <source>
        <dbReference type="ARBA" id="ARBA00022687"/>
    </source>
</evidence>
<dbReference type="Proteomes" id="UP000015101">
    <property type="component" value="Unassembled WGS sequence"/>
</dbReference>
<dbReference type="PRINTS" id="PR01349">
    <property type="entry name" value="WNTPROTEIN"/>
</dbReference>
<organism evidence="13 14">
    <name type="scientific">Helobdella robusta</name>
    <name type="common">Californian leech</name>
    <dbReference type="NCBI Taxonomy" id="6412"/>
    <lineage>
        <taxon>Eukaryota</taxon>
        <taxon>Metazoa</taxon>
        <taxon>Spiralia</taxon>
        <taxon>Lophotrochozoa</taxon>
        <taxon>Annelida</taxon>
        <taxon>Clitellata</taxon>
        <taxon>Hirudinea</taxon>
        <taxon>Rhynchobdellida</taxon>
        <taxon>Glossiphoniidae</taxon>
        <taxon>Helobdella</taxon>
    </lineage>
</organism>
<keyword evidence="6 11" id="KW-0879">Wnt signaling pathway</keyword>
<dbReference type="GO" id="GO:0045165">
    <property type="term" value="P:cell fate commitment"/>
    <property type="evidence" value="ECO:0000318"/>
    <property type="project" value="GO_Central"/>
</dbReference>
<proteinExistence type="inferred from homology"/>
<dbReference type="GO" id="GO:0060070">
    <property type="term" value="P:canonical Wnt signaling pathway"/>
    <property type="evidence" value="ECO:0000318"/>
    <property type="project" value="GO_Central"/>
</dbReference>
<keyword evidence="4" id="KW-0964">Secreted</keyword>
<dbReference type="FunCoup" id="T1FXM4">
    <property type="interactions" value="114"/>
</dbReference>
<dbReference type="EMBL" id="KB096324">
    <property type="protein sequence ID" value="ESO05854.1"/>
    <property type="molecule type" value="Genomic_DNA"/>
</dbReference>
<dbReference type="GO" id="GO:0005109">
    <property type="term" value="F:frizzled binding"/>
    <property type="evidence" value="ECO:0000318"/>
    <property type="project" value="GO_Central"/>
</dbReference>
<name>T1FXM4_HELRO</name>
<reference evidence="14" key="1">
    <citation type="submission" date="2012-12" db="EMBL/GenBank/DDBJ databases">
        <authorList>
            <person name="Hellsten U."/>
            <person name="Grimwood J."/>
            <person name="Chapman J.A."/>
            <person name="Shapiro H."/>
            <person name="Aerts A."/>
            <person name="Otillar R.P."/>
            <person name="Terry A.Y."/>
            <person name="Boore J.L."/>
            <person name="Simakov O."/>
            <person name="Marletaz F."/>
            <person name="Cho S.-J."/>
            <person name="Edsinger-Gonzales E."/>
            <person name="Havlak P."/>
            <person name="Kuo D.-H."/>
            <person name="Larsson T."/>
            <person name="Lv J."/>
            <person name="Arendt D."/>
            <person name="Savage R."/>
            <person name="Osoegawa K."/>
            <person name="de Jong P."/>
            <person name="Lindberg D.R."/>
            <person name="Seaver E.C."/>
            <person name="Weisblat D.A."/>
            <person name="Putnam N.H."/>
            <person name="Grigoriev I.V."/>
            <person name="Rokhsar D.S."/>
        </authorList>
    </citation>
    <scope>NUCLEOTIDE SEQUENCE</scope>
</reference>
<dbReference type="GO" id="GO:0005125">
    <property type="term" value="F:cytokine activity"/>
    <property type="evidence" value="ECO:0000318"/>
    <property type="project" value="GO_Central"/>
</dbReference>
<keyword evidence="8" id="KW-1015">Disulfide bond</keyword>
<dbReference type="InterPro" id="IPR043158">
    <property type="entry name" value="Wnt_C"/>
</dbReference>
<dbReference type="AlphaFoldDB" id="T1FXM4"/>
<dbReference type="EMBL" id="AMQM01000430">
    <property type="status" value="NOT_ANNOTATED_CDS"/>
    <property type="molecule type" value="Genomic_DNA"/>
</dbReference>
<evidence type="ECO:0000256" key="8">
    <source>
        <dbReference type="ARBA" id="ARBA00023157"/>
    </source>
</evidence>
<dbReference type="OMA" id="MCCDIMR"/>